<dbReference type="Proteomes" id="UP001595444">
    <property type="component" value="Unassembled WGS sequence"/>
</dbReference>
<organism evidence="3 4">
    <name type="scientific">Kordiimonas pumila</name>
    <dbReference type="NCBI Taxonomy" id="2161677"/>
    <lineage>
        <taxon>Bacteria</taxon>
        <taxon>Pseudomonadati</taxon>
        <taxon>Pseudomonadota</taxon>
        <taxon>Alphaproteobacteria</taxon>
        <taxon>Kordiimonadales</taxon>
        <taxon>Kordiimonadaceae</taxon>
        <taxon>Kordiimonas</taxon>
    </lineage>
</organism>
<sequence>MADIPKKIAVVDTTAIERLRIDIGQEATERLLESLRLEILNSHIKIQAYRAEGNMRLLENQGHALKSAARSFGALYLGEVCRQLELAARSEASEETLHLLMQSLDTCIAETLKAYSEKGLMKN</sequence>
<keyword evidence="4" id="KW-1185">Reference proteome</keyword>
<dbReference type="SUPFAM" id="SSF47226">
    <property type="entry name" value="Histidine-containing phosphotransfer domain, HPT domain"/>
    <property type="match status" value="1"/>
</dbReference>
<comment type="caution">
    <text evidence="3">The sequence shown here is derived from an EMBL/GenBank/DDBJ whole genome shotgun (WGS) entry which is preliminary data.</text>
</comment>
<gene>
    <name evidence="3" type="ORF">ACFOKA_10180</name>
</gene>
<dbReference type="EMBL" id="JBHRSL010000010">
    <property type="protein sequence ID" value="MFC3052271.1"/>
    <property type="molecule type" value="Genomic_DNA"/>
</dbReference>
<proteinExistence type="predicted"/>
<dbReference type="InterPro" id="IPR036641">
    <property type="entry name" value="HPT_dom_sf"/>
</dbReference>
<evidence type="ECO:0000313" key="4">
    <source>
        <dbReference type="Proteomes" id="UP001595444"/>
    </source>
</evidence>
<protein>
    <submittedName>
        <fullName evidence="3">Hpt domain-containing protein</fullName>
    </submittedName>
</protein>
<dbReference type="Pfam" id="PF01627">
    <property type="entry name" value="Hpt"/>
    <property type="match status" value="1"/>
</dbReference>
<dbReference type="RefSeq" id="WP_194214052.1">
    <property type="nucleotide sequence ID" value="NZ_CP061205.1"/>
</dbReference>
<evidence type="ECO:0000256" key="1">
    <source>
        <dbReference type="ARBA" id="ARBA00023012"/>
    </source>
</evidence>
<accession>A0ABV7D5Z3</accession>
<evidence type="ECO:0000259" key="2">
    <source>
        <dbReference type="Pfam" id="PF01627"/>
    </source>
</evidence>
<feature type="domain" description="HPt" evidence="2">
    <location>
        <begin position="29"/>
        <end position="105"/>
    </location>
</feature>
<keyword evidence="1" id="KW-0902">Two-component regulatory system</keyword>
<name>A0ABV7D5Z3_9PROT</name>
<evidence type="ECO:0000313" key="3">
    <source>
        <dbReference type="EMBL" id="MFC3052271.1"/>
    </source>
</evidence>
<dbReference type="InterPro" id="IPR008207">
    <property type="entry name" value="Sig_transdc_His_kin_Hpt_dom"/>
</dbReference>
<reference evidence="4" key="1">
    <citation type="journal article" date="2019" name="Int. J. Syst. Evol. Microbiol.">
        <title>The Global Catalogue of Microorganisms (GCM) 10K type strain sequencing project: providing services to taxonomists for standard genome sequencing and annotation.</title>
        <authorList>
            <consortium name="The Broad Institute Genomics Platform"/>
            <consortium name="The Broad Institute Genome Sequencing Center for Infectious Disease"/>
            <person name="Wu L."/>
            <person name="Ma J."/>
        </authorList>
    </citation>
    <scope>NUCLEOTIDE SEQUENCE [LARGE SCALE GENOMIC DNA]</scope>
    <source>
        <strain evidence="4">KCTC 62164</strain>
    </source>
</reference>
<dbReference type="Gene3D" id="1.20.120.160">
    <property type="entry name" value="HPT domain"/>
    <property type="match status" value="1"/>
</dbReference>